<evidence type="ECO:0000313" key="1">
    <source>
        <dbReference type="EMBL" id="SDT53356.1"/>
    </source>
</evidence>
<organism evidence="1 2">
    <name type="scientific">Actinoplanes derwentensis</name>
    <dbReference type="NCBI Taxonomy" id="113562"/>
    <lineage>
        <taxon>Bacteria</taxon>
        <taxon>Bacillati</taxon>
        <taxon>Actinomycetota</taxon>
        <taxon>Actinomycetes</taxon>
        <taxon>Micromonosporales</taxon>
        <taxon>Micromonosporaceae</taxon>
        <taxon>Actinoplanes</taxon>
    </lineage>
</organism>
<dbReference type="Proteomes" id="UP000198688">
    <property type="component" value="Chromosome I"/>
</dbReference>
<proteinExistence type="predicted"/>
<dbReference type="EMBL" id="LT629758">
    <property type="protein sequence ID" value="SDT53356.1"/>
    <property type="molecule type" value="Genomic_DNA"/>
</dbReference>
<reference evidence="1 2" key="1">
    <citation type="submission" date="2016-10" db="EMBL/GenBank/DDBJ databases">
        <authorList>
            <person name="de Groot N.N."/>
        </authorList>
    </citation>
    <scope>NUCLEOTIDE SEQUENCE [LARGE SCALE GENOMIC DNA]</scope>
    <source>
        <strain evidence="1 2">DSM 43941</strain>
    </source>
</reference>
<gene>
    <name evidence="1" type="ORF">SAMN04489716_4349</name>
</gene>
<protein>
    <submittedName>
        <fullName evidence="1">Uncharacterized protein</fullName>
    </submittedName>
</protein>
<dbReference type="AlphaFoldDB" id="A0A1H2B6E9"/>
<name>A0A1H2B6E9_9ACTN</name>
<keyword evidence="2" id="KW-1185">Reference proteome</keyword>
<evidence type="ECO:0000313" key="2">
    <source>
        <dbReference type="Proteomes" id="UP000198688"/>
    </source>
</evidence>
<sequence length="664" mass="73635">MSDEMNTADLSINELRVPEAPIPEITQYAKHLGTNIVSLRDTIITNIHSSRLRTRRISSSYLEQAVSPSYSDPHNYSELRTTLWDSGLLVLNAPRHSGKRSLGVRLLHDCQEKLDFGRTVEGIHEIRMGWEELLARELPRIPGTSYLLDLTDSTDEKPSTDFGEDLIKDAPRGREEGVFLVVLVTPDVWTECSFVTKSNTPILRLATAAEIAKRLLIVKHQLNDVDDWLMDERINNILSGIEHPGDAMRLADAISLNFRRHDKEKAKLEVLDEFKNWSSHLSIWFSEHPQQADRAALISAAVLDPGLPAAIMDARNGLLDEIGEAIENPGPLSGPGRTGYLQLLGAVETPHGFSISANKHKLDEAVIPFVWAEWPQMKTPIQSWLLKLASSRVQPGIIERVSSLMVQTASRNNSTAYMELVRKIIVDNAGIRELAFSIVDNAVLDPAAGAKVRQRLLRWAASNTESLALFVAESCGRALGRERPSLAVRRICRVLSRTNTDRATHAAAISLLNLADNESTRSAVFDTVCSMFAAQKEEAVSAFLTLASGSRSFVGTCLTGEVGADELEFFEVGWEITVQLQPEDPRTSSSMRTFLNFCENLLVAPNIVDRILGPILANSLNKILAMEVLSGPEPGNPEAPQQVGIRNHLIKELIWGQLNRKFEY</sequence>
<accession>A0A1H2B6E9</accession>